<comment type="function">
    <text evidence="1">Catalyzes the specific phosphorylation of 1,6-anhydro-N-acetylmuramic acid (anhMurNAc) with the simultaneous cleavage of the 1,6-anhydro ring, generating MurNAc-6-P. Is required for the utilization of anhMurNAc either imported from the medium or derived from its own cell wall murein, and thus plays a role in cell wall recycling.</text>
</comment>
<dbReference type="Gene3D" id="3.30.420.40">
    <property type="match status" value="2"/>
</dbReference>
<gene>
    <name evidence="1" type="primary">anmK</name>
    <name evidence="2" type="ORF">ACFOUV_14780</name>
</gene>
<evidence type="ECO:0000313" key="2">
    <source>
        <dbReference type="EMBL" id="MFC4025057.1"/>
    </source>
</evidence>
<dbReference type="InterPro" id="IPR043129">
    <property type="entry name" value="ATPase_NBD"/>
</dbReference>
<dbReference type="Pfam" id="PF03702">
    <property type="entry name" value="AnmK"/>
    <property type="match status" value="1"/>
</dbReference>
<evidence type="ECO:0000313" key="3">
    <source>
        <dbReference type="Proteomes" id="UP001595772"/>
    </source>
</evidence>
<dbReference type="CDD" id="cd24050">
    <property type="entry name" value="ASKHA_NBD_ANMK"/>
    <property type="match status" value="1"/>
</dbReference>
<reference evidence="3" key="1">
    <citation type="journal article" date="2019" name="Int. J. Syst. Evol. Microbiol.">
        <title>The Global Catalogue of Microorganisms (GCM) 10K type strain sequencing project: providing services to taxonomists for standard genome sequencing and annotation.</title>
        <authorList>
            <consortium name="The Broad Institute Genomics Platform"/>
            <consortium name="The Broad Institute Genome Sequencing Center for Infectious Disease"/>
            <person name="Wu L."/>
            <person name="Ma J."/>
        </authorList>
    </citation>
    <scope>NUCLEOTIDE SEQUENCE [LARGE SCALE GENOMIC DNA]</scope>
    <source>
        <strain evidence="3">IBRC-M 10703</strain>
    </source>
</reference>
<comment type="pathway">
    <text evidence="1">Amino-sugar metabolism; 1,6-anhydro-N-acetylmuramate degradation.</text>
</comment>
<keyword evidence="1" id="KW-0547">Nucleotide-binding</keyword>
<dbReference type="PANTHER" id="PTHR30605">
    <property type="entry name" value="ANHYDRO-N-ACETYLMURAMIC ACID KINASE"/>
    <property type="match status" value="1"/>
</dbReference>
<name>A0ABV8GYV8_9BACI</name>
<comment type="pathway">
    <text evidence="1">Cell wall biogenesis; peptidoglycan recycling.</text>
</comment>
<feature type="binding site" evidence="1">
    <location>
        <begin position="12"/>
        <end position="19"/>
    </location>
    <ligand>
        <name>ATP</name>
        <dbReference type="ChEBI" id="CHEBI:30616"/>
    </ligand>
</feature>
<dbReference type="EMBL" id="JBHSAO010000011">
    <property type="protein sequence ID" value="MFC4025057.1"/>
    <property type="molecule type" value="Genomic_DNA"/>
</dbReference>
<dbReference type="SUPFAM" id="SSF53067">
    <property type="entry name" value="Actin-like ATPase domain"/>
    <property type="match status" value="1"/>
</dbReference>
<keyword evidence="1 2" id="KW-0808">Transferase</keyword>
<keyword evidence="1" id="KW-0067">ATP-binding</keyword>
<dbReference type="InterPro" id="IPR005338">
    <property type="entry name" value="Anhydro_N_Ac-Mur_kinase"/>
</dbReference>
<dbReference type="PANTHER" id="PTHR30605:SF0">
    <property type="entry name" value="ANHYDRO-N-ACETYLMURAMIC ACID KINASE"/>
    <property type="match status" value="1"/>
</dbReference>
<sequence>MGKAVGIGLMSGTSLDGVDAALVEIEKKNGNIEVNLIESLAIQYDDVIRRELMEVCSPLSATVQKISSMNMFLGKEFGNAVNKLLVKSNRSKEDIHFISSHGQTIYHQPLQGETEVDIPGTLQIGDISVLSETTGIAVVGDFRTADMAANGQGAPLVSYVDYLLFHSTDKSIAVQNIGGIGNVTYLAKNGHSNDVQSFDTGPGNMVIDEVVFRITNGKSTYDKNGQIAYKGKINQALLDQLVNHNYFSMNPPKTTGRELFGKSFVTAIFNDFGDIDSADLVTTVTEWTALTIANSYNDFLTGKGNAIDEVIVGGGGSYNPYLMERLAYHLPDMNVYTHEKYNISSDFKEAIAFAILGYQCICGEYNQIPSATGADKPVIMGKTAYTHPDAFKRLESLRSVLT</sequence>
<evidence type="ECO:0000256" key="1">
    <source>
        <dbReference type="HAMAP-Rule" id="MF_01270"/>
    </source>
</evidence>
<keyword evidence="3" id="KW-1185">Reference proteome</keyword>
<comment type="caution">
    <text evidence="2">The sequence shown here is derived from an EMBL/GenBank/DDBJ whole genome shotgun (WGS) entry which is preliminary data.</text>
</comment>
<proteinExistence type="inferred from homology"/>
<dbReference type="Proteomes" id="UP001595772">
    <property type="component" value="Unassembled WGS sequence"/>
</dbReference>
<comment type="similarity">
    <text evidence="1">Belongs to the anhydro-N-acetylmuramic acid kinase family.</text>
</comment>
<dbReference type="HAMAP" id="MF_01270">
    <property type="entry name" value="AnhMurNAc_kinase"/>
    <property type="match status" value="1"/>
</dbReference>
<accession>A0ABV8GYV8</accession>
<comment type="catalytic activity">
    <reaction evidence="1">
        <text>1,6-anhydro-N-acetyl-beta-muramate + ATP + H2O = N-acetyl-D-muramate 6-phosphate + ADP + H(+)</text>
        <dbReference type="Rhea" id="RHEA:24952"/>
        <dbReference type="ChEBI" id="CHEBI:15377"/>
        <dbReference type="ChEBI" id="CHEBI:15378"/>
        <dbReference type="ChEBI" id="CHEBI:30616"/>
        <dbReference type="ChEBI" id="CHEBI:58690"/>
        <dbReference type="ChEBI" id="CHEBI:58722"/>
        <dbReference type="ChEBI" id="CHEBI:456216"/>
        <dbReference type="EC" id="2.7.1.170"/>
    </reaction>
</comment>
<dbReference type="RefSeq" id="WP_379497552.1">
    <property type="nucleotide sequence ID" value="NZ_JBHSAO010000011.1"/>
</dbReference>
<protein>
    <recommendedName>
        <fullName evidence="1">Anhydro-N-acetylmuramic acid kinase</fullName>
        <ecNumber evidence="1">2.7.1.170</ecNumber>
    </recommendedName>
    <alternativeName>
        <fullName evidence="1">AnhMurNAc kinase</fullName>
    </alternativeName>
</protein>
<dbReference type="EC" id="2.7.1.170" evidence="1"/>
<keyword evidence="1" id="KW-0119">Carbohydrate metabolism</keyword>
<dbReference type="NCBIfam" id="NF007148">
    <property type="entry name" value="PRK09585.3-2"/>
    <property type="match status" value="1"/>
</dbReference>
<organism evidence="2 3">
    <name type="scientific">Oceanobacillus longus</name>
    <dbReference type="NCBI Taxonomy" id="930120"/>
    <lineage>
        <taxon>Bacteria</taxon>
        <taxon>Bacillati</taxon>
        <taxon>Bacillota</taxon>
        <taxon>Bacilli</taxon>
        <taxon>Bacillales</taxon>
        <taxon>Bacillaceae</taxon>
        <taxon>Oceanobacillus</taxon>
    </lineage>
</organism>
<keyword evidence="1 2" id="KW-0418">Kinase</keyword>
<dbReference type="GO" id="GO:0016301">
    <property type="term" value="F:kinase activity"/>
    <property type="evidence" value="ECO:0007669"/>
    <property type="project" value="UniProtKB-KW"/>
</dbReference>